<comment type="caution">
    <text evidence="2">The sequence shown here is derived from an EMBL/GenBank/DDBJ whole genome shotgun (WGS) entry which is preliminary data.</text>
</comment>
<dbReference type="Proteomes" id="UP001233999">
    <property type="component" value="Unassembled WGS sequence"/>
</dbReference>
<evidence type="ECO:0008006" key="4">
    <source>
        <dbReference type="Google" id="ProtNLM"/>
    </source>
</evidence>
<keyword evidence="3" id="KW-1185">Reference proteome</keyword>
<evidence type="ECO:0000313" key="2">
    <source>
        <dbReference type="EMBL" id="KAJ9589317.1"/>
    </source>
</evidence>
<name>A0AAD8EH32_DIPPU</name>
<protein>
    <recommendedName>
        <fullName evidence="4">Neurofibromin</fullName>
    </recommendedName>
</protein>
<evidence type="ECO:0000313" key="3">
    <source>
        <dbReference type="Proteomes" id="UP001233999"/>
    </source>
</evidence>
<feature type="non-terminal residue" evidence="2">
    <location>
        <position position="445"/>
    </location>
</feature>
<keyword evidence="1" id="KW-0597">Phosphoprotein</keyword>
<dbReference type="PANTHER" id="PTHR10194">
    <property type="entry name" value="RAS GTPASE-ACTIVATING PROTEINS"/>
    <property type="match status" value="1"/>
</dbReference>
<accession>A0AAD8EH32</accession>
<organism evidence="2 3">
    <name type="scientific">Diploptera punctata</name>
    <name type="common">Pacific beetle cockroach</name>
    <dbReference type="NCBI Taxonomy" id="6984"/>
    <lineage>
        <taxon>Eukaryota</taxon>
        <taxon>Metazoa</taxon>
        <taxon>Ecdysozoa</taxon>
        <taxon>Arthropoda</taxon>
        <taxon>Hexapoda</taxon>
        <taxon>Insecta</taxon>
        <taxon>Pterygota</taxon>
        <taxon>Neoptera</taxon>
        <taxon>Polyneoptera</taxon>
        <taxon>Dictyoptera</taxon>
        <taxon>Blattodea</taxon>
        <taxon>Blaberoidea</taxon>
        <taxon>Blaberidae</taxon>
        <taxon>Diplopterinae</taxon>
        <taxon>Diploptera</taxon>
    </lineage>
</organism>
<feature type="non-terminal residue" evidence="2">
    <location>
        <position position="1"/>
    </location>
</feature>
<reference evidence="2" key="1">
    <citation type="journal article" date="2023" name="IScience">
        <title>Live-bearing cockroach genome reveals convergent evolutionary mechanisms linked to viviparity in insects and beyond.</title>
        <authorList>
            <person name="Fouks B."/>
            <person name="Harrison M.C."/>
            <person name="Mikhailova A.A."/>
            <person name="Marchal E."/>
            <person name="English S."/>
            <person name="Carruthers M."/>
            <person name="Jennings E.C."/>
            <person name="Chiamaka E.L."/>
            <person name="Frigard R.A."/>
            <person name="Pippel M."/>
            <person name="Attardo G.M."/>
            <person name="Benoit J.B."/>
            <person name="Bornberg-Bauer E."/>
            <person name="Tobe S.S."/>
        </authorList>
    </citation>
    <scope>NUCLEOTIDE SEQUENCE</scope>
    <source>
        <strain evidence="2">Stay&amp;Tobe</strain>
    </source>
</reference>
<dbReference type="EMBL" id="JASPKZ010004951">
    <property type="protein sequence ID" value="KAJ9589317.1"/>
    <property type="molecule type" value="Genomic_DNA"/>
</dbReference>
<dbReference type="InterPro" id="IPR039360">
    <property type="entry name" value="Ras_GTPase"/>
</dbReference>
<dbReference type="PANTHER" id="PTHR10194:SF142">
    <property type="entry name" value="NEUROFIBROMIN"/>
    <property type="match status" value="1"/>
</dbReference>
<evidence type="ECO:0000256" key="1">
    <source>
        <dbReference type="ARBA" id="ARBA00022553"/>
    </source>
</evidence>
<proteinExistence type="predicted"/>
<gene>
    <name evidence="2" type="ORF">L9F63_017476</name>
</gene>
<reference evidence="2" key="2">
    <citation type="submission" date="2023-05" db="EMBL/GenBank/DDBJ databases">
        <authorList>
            <person name="Fouks B."/>
        </authorList>
    </citation>
    <scope>NUCLEOTIDE SEQUENCE</scope>
    <source>
        <strain evidence="2">Stay&amp;Tobe</strain>
        <tissue evidence="2">Testes</tissue>
    </source>
</reference>
<dbReference type="AlphaFoldDB" id="A0AAD8EH32"/>
<sequence length="445" mass="51002">EVQMGTQKPVEWVSSLIQRFEEQLPCRTGPQTTHSRVNEEQNKKCLIQISRYRFSQVISGLTKILQRFLSVMQGPRPHGPDMERNCYESLFIVLDTLEKCLSNQPKDTVRYDEAMNVKLLLREICQFEFIDIPNDTPVVLELKNLASKVLFALSLNFFNAVFNRISARLQELSASNEENPDYSDIELIQHINVDVNRLTRLLNEAIQKFKSLKKSAHMILMSSLEKAIWNWMDTYPHEFADLQKKPNEELAKCCEGLFDILDSFADNKKNRVAVWPLQIMLLVLSPKVLEEIVNADSGAPCSPRHSKKKHFIDSVKRAVGPHGNSKQMTEAAAVTCVKLCKASTYINILDSNNVAFTLVQSVINDLKALLFNPCKPFSRGQNAVQQDIDLMIDCFVSCFRIKPHNNEALKVCLNPNFPSTYHYVLISSLYRYFPKHFQISLSFSY</sequence>